<evidence type="ECO:0000313" key="2">
    <source>
        <dbReference type="EMBL" id="GEL25900.1"/>
    </source>
</evidence>
<gene>
    <name evidence="2" type="ORF">PSU4_48540</name>
</gene>
<reference evidence="2 3" key="1">
    <citation type="submission" date="2019-07" db="EMBL/GenBank/DDBJ databases">
        <title>Whole genome shotgun sequence of Pseudonocardia sulfidoxydans NBRC 16205.</title>
        <authorList>
            <person name="Hosoyama A."/>
            <person name="Uohara A."/>
            <person name="Ohji S."/>
            <person name="Ichikawa N."/>
        </authorList>
    </citation>
    <scope>NUCLEOTIDE SEQUENCE [LARGE SCALE GENOMIC DNA]</scope>
    <source>
        <strain evidence="2 3">NBRC 16205</strain>
    </source>
</reference>
<evidence type="ECO:0000256" key="1">
    <source>
        <dbReference type="SAM" id="MobiDB-lite"/>
    </source>
</evidence>
<proteinExistence type="predicted"/>
<sequence>MNQAGGSPREVVVVDAAADTSGDSFGGLRRPYDTAPPARVPNHRRPGVVTDRDRA</sequence>
<dbReference type="Proteomes" id="UP000321685">
    <property type="component" value="Unassembled WGS sequence"/>
</dbReference>
<feature type="region of interest" description="Disordered" evidence="1">
    <location>
        <begin position="1"/>
        <end position="55"/>
    </location>
</feature>
<dbReference type="AlphaFoldDB" id="A0A511DM54"/>
<organism evidence="2 3">
    <name type="scientific">Pseudonocardia sulfidoxydans NBRC 16205</name>
    <dbReference type="NCBI Taxonomy" id="1223511"/>
    <lineage>
        <taxon>Bacteria</taxon>
        <taxon>Bacillati</taxon>
        <taxon>Actinomycetota</taxon>
        <taxon>Actinomycetes</taxon>
        <taxon>Pseudonocardiales</taxon>
        <taxon>Pseudonocardiaceae</taxon>
        <taxon>Pseudonocardia</taxon>
    </lineage>
</organism>
<accession>A0A511DM54</accession>
<protein>
    <submittedName>
        <fullName evidence="2">Uncharacterized protein</fullName>
    </submittedName>
</protein>
<keyword evidence="3" id="KW-1185">Reference proteome</keyword>
<comment type="caution">
    <text evidence="2">The sequence shown here is derived from an EMBL/GenBank/DDBJ whole genome shotgun (WGS) entry which is preliminary data.</text>
</comment>
<dbReference type="EMBL" id="BJVJ01000067">
    <property type="protein sequence ID" value="GEL25900.1"/>
    <property type="molecule type" value="Genomic_DNA"/>
</dbReference>
<name>A0A511DM54_9PSEU</name>
<evidence type="ECO:0000313" key="3">
    <source>
        <dbReference type="Proteomes" id="UP000321685"/>
    </source>
</evidence>